<dbReference type="InterPro" id="IPR001360">
    <property type="entry name" value="Glyco_hydro_1"/>
</dbReference>
<dbReference type="Proteomes" id="UP000187609">
    <property type="component" value="Unassembled WGS sequence"/>
</dbReference>
<dbReference type="Gene3D" id="3.20.20.80">
    <property type="entry name" value="Glycosidases"/>
    <property type="match status" value="1"/>
</dbReference>
<accession>A0A314KP12</accession>
<dbReference type="InterPro" id="IPR017853">
    <property type="entry name" value="GH"/>
</dbReference>
<dbReference type="GO" id="GO:0008422">
    <property type="term" value="F:beta-glucosidase activity"/>
    <property type="evidence" value="ECO:0007669"/>
    <property type="project" value="TreeGrafter"/>
</dbReference>
<protein>
    <submittedName>
        <fullName evidence="3">Hydroxyisourate hydrolase</fullName>
    </submittedName>
</protein>
<comment type="caution">
    <text evidence="3">The sequence shown here is derived from an EMBL/GenBank/DDBJ whole genome shotgun (WGS) entry which is preliminary data.</text>
</comment>
<name>A0A314KP12_NICAT</name>
<comment type="similarity">
    <text evidence="1 2">Belongs to the glycosyl hydrolase 1 family.</text>
</comment>
<dbReference type="EMBL" id="MJEQ01001359">
    <property type="protein sequence ID" value="OIT31086.1"/>
    <property type="molecule type" value="Genomic_DNA"/>
</dbReference>
<evidence type="ECO:0000313" key="3">
    <source>
        <dbReference type="EMBL" id="OIT31086.1"/>
    </source>
</evidence>
<organism evidence="3 4">
    <name type="scientific">Nicotiana attenuata</name>
    <name type="common">Coyote tobacco</name>
    <dbReference type="NCBI Taxonomy" id="49451"/>
    <lineage>
        <taxon>Eukaryota</taxon>
        <taxon>Viridiplantae</taxon>
        <taxon>Streptophyta</taxon>
        <taxon>Embryophyta</taxon>
        <taxon>Tracheophyta</taxon>
        <taxon>Spermatophyta</taxon>
        <taxon>Magnoliopsida</taxon>
        <taxon>eudicotyledons</taxon>
        <taxon>Gunneridae</taxon>
        <taxon>Pentapetalae</taxon>
        <taxon>asterids</taxon>
        <taxon>lamiids</taxon>
        <taxon>Solanales</taxon>
        <taxon>Solanaceae</taxon>
        <taxon>Nicotianoideae</taxon>
        <taxon>Nicotianeae</taxon>
        <taxon>Nicotiana</taxon>
    </lineage>
</organism>
<gene>
    <name evidence="3" type="primary">HIUH</name>
    <name evidence="3" type="ORF">A4A49_52560</name>
</gene>
<keyword evidence="4" id="KW-1185">Reference proteome</keyword>
<dbReference type="GO" id="GO:0005975">
    <property type="term" value="P:carbohydrate metabolic process"/>
    <property type="evidence" value="ECO:0007669"/>
    <property type="project" value="InterPro"/>
</dbReference>
<evidence type="ECO:0000256" key="2">
    <source>
        <dbReference type="RuleBase" id="RU003690"/>
    </source>
</evidence>
<dbReference type="SUPFAM" id="SSF51445">
    <property type="entry name" value="(Trans)glycosidases"/>
    <property type="match status" value="1"/>
</dbReference>
<sequence>MSNLKRMSPETPANVLISSDIRWNKLHYGLKLCSTILATQKISSHFIGNVQRNWLAITWVLQKIHNTSVKYEAKLVKGSIDFIGLNHYTTASVKDRSSSIKKNTRDFGADIEADISLEAVAADQYPVIPSGLYEFPEYLKEAYGNPPIYIQENGQKTSVQGSNLDNSQMQIHNTSVQGSNHVKRLVINIVIKHIMEFKYYLGEMTTRIGIGKISAKFLLLHQAIGWFWKRFPGHVATSTIRDMPSCIC</sequence>
<dbReference type="Pfam" id="PF00232">
    <property type="entry name" value="Glyco_hydro_1"/>
    <property type="match status" value="1"/>
</dbReference>
<dbReference type="PANTHER" id="PTHR10353">
    <property type="entry name" value="GLYCOSYL HYDROLASE"/>
    <property type="match status" value="1"/>
</dbReference>
<evidence type="ECO:0000256" key="1">
    <source>
        <dbReference type="ARBA" id="ARBA00010838"/>
    </source>
</evidence>
<dbReference type="Gramene" id="OIT31086">
    <property type="protein sequence ID" value="OIT31086"/>
    <property type="gene ID" value="A4A49_52560"/>
</dbReference>
<dbReference type="SMR" id="A0A314KP12"/>
<proteinExistence type="inferred from homology"/>
<dbReference type="AlphaFoldDB" id="A0A314KP12"/>
<keyword evidence="3" id="KW-0378">Hydrolase</keyword>
<evidence type="ECO:0000313" key="4">
    <source>
        <dbReference type="Proteomes" id="UP000187609"/>
    </source>
</evidence>
<reference evidence="3" key="1">
    <citation type="submission" date="2016-11" db="EMBL/GenBank/DDBJ databases">
        <title>The genome of Nicotiana attenuata.</title>
        <authorList>
            <person name="Xu S."/>
            <person name="Brockmoeller T."/>
            <person name="Gaquerel E."/>
            <person name="Navarro A."/>
            <person name="Kuhl H."/>
            <person name="Gase K."/>
            <person name="Ling Z."/>
            <person name="Zhou W."/>
            <person name="Kreitzer C."/>
            <person name="Stanke M."/>
            <person name="Tang H."/>
            <person name="Lyons E."/>
            <person name="Pandey P."/>
            <person name="Pandey S.P."/>
            <person name="Timmermann B."/>
            <person name="Baldwin I.T."/>
        </authorList>
    </citation>
    <scope>NUCLEOTIDE SEQUENCE [LARGE SCALE GENOMIC DNA]</scope>
    <source>
        <strain evidence="3">UT</strain>
    </source>
</reference>
<dbReference type="PANTHER" id="PTHR10353:SF29">
    <property type="entry name" value="BETA-GLUCOSIDASE 11"/>
    <property type="match status" value="1"/>
</dbReference>